<dbReference type="SMART" id="SM00249">
    <property type="entry name" value="PHD"/>
    <property type="match status" value="1"/>
</dbReference>
<name>A0A1Y2EZ04_9BASI</name>
<dbReference type="InterPro" id="IPR019787">
    <property type="entry name" value="Znf_PHD-finger"/>
</dbReference>
<dbReference type="AlphaFoldDB" id="A0A1Y2EZ04"/>
<keyword evidence="2 4" id="KW-0863">Zinc-finger</keyword>
<dbReference type="OrthoDB" id="2526945at2759"/>
<feature type="compositionally biased region" description="Polar residues" evidence="5">
    <location>
        <begin position="312"/>
        <end position="327"/>
    </location>
</feature>
<feature type="compositionally biased region" description="Acidic residues" evidence="5">
    <location>
        <begin position="557"/>
        <end position="574"/>
    </location>
</feature>
<evidence type="ECO:0000256" key="5">
    <source>
        <dbReference type="SAM" id="MobiDB-lite"/>
    </source>
</evidence>
<gene>
    <name evidence="7" type="ORF">BCR35DRAFT_353488</name>
</gene>
<dbReference type="InParanoid" id="A0A1Y2EZ04"/>
<feature type="compositionally biased region" description="Low complexity" evidence="5">
    <location>
        <begin position="281"/>
        <end position="294"/>
    </location>
</feature>
<dbReference type="PANTHER" id="PTHR46201:SF9">
    <property type="entry name" value="PHD FINGER PROTEIN MALE MEIOCYTE DEATH 1"/>
    <property type="match status" value="1"/>
</dbReference>
<protein>
    <recommendedName>
        <fullName evidence="6">PHD-type domain-containing protein</fullName>
    </recommendedName>
</protein>
<dbReference type="EMBL" id="MCGR01000036">
    <property type="protein sequence ID" value="ORY75965.1"/>
    <property type="molecule type" value="Genomic_DNA"/>
</dbReference>
<feature type="region of interest" description="Disordered" evidence="5">
    <location>
        <begin position="902"/>
        <end position="927"/>
    </location>
</feature>
<dbReference type="InterPro" id="IPR019786">
    <property type="entry name" value="Zinc_finger_PHD-type_CS"/>
</dbReference>
<feature type="compositionally biased region" description="Polar residues" evidence="5">
    <location>
        <begin position="49"/>
        <end position="62"/>
    </location>
</feature>
<feature type="domain" description="PHD-type" evidence="6">
    <location>
        <begin position="615"/>
        <end position="665"/>
    </location>
</feature>
<dbReference type="InterPro" id="IPR001965">
    <property type="entry name" value="Znf_PHD"/>
</dbReference>
<evidence type="ECO:0000256" key="3">
    <source>
        <dbReference type="ARBA" id="ARBA00022833"/>
    </source>
</evidence>
<feature type="compositionally biased region" description="Polar residues" evidence="5">
    <location>
        <begin position="254"/>
        <end position="272"/>
    </location>
</feature>
<feature type="region of interest" description="Disordered" evidence="5">
    <location>
        <begin position="1"/>
        <end position="201"/>
    </location>
</feature>
<dbReference type="Pfam" id="PF00628">
    <property type="entry name" value="PHD"/>
    <property type="match status" value="1"/>
</dbReference>
<evidence type="ECO:0000313" key="7">
    <source>
        <dbReference type="EMBL" id="ORY75965.1"/>
    </source>
</evidence>
<keyword evidence="1" id="KW-0479">Metal-binding</keyword>
<dbReference type="Gene3D" id="3.30.40.10">
    <property type="entry name" value="Zinc/RING finger domain, C3HC4 (zinc finger)"/>
    <property type="match status" value="1"/>
</dbReference>
<proteinExistence type="predicted"/>
<comment type="caution">
    <text evidence="7">The sequence shown here is derived from an EMBL/GenBank/DDBJ whole genome shotgun (WGS) entry which is preliminary data.</text>
</comment>
<sequence length="1011" mass="108834">MAATSSTQASCTSSSRAAPSSSKSQDQRLLSAYLSSSSTPPPRSLTPTHASSPAGAQSRTLSTANTPTPKAKATRQTRIDQHLRAVKPGSPSPSPSLAKSSAASSLKSAMAPSRSTRSSRSSTRAQNTSFDKLQDEGPTPIVSTLPSAASKGKQVERSTEASIDSAEGSSKDTDTAPATSSSDKQALMSQLAQHGITPSDQVLDDTLRIVKSKDQDLTVESFLEALAALDGTDDAPSSPVVRSRTPEKLHLTIPTPQKSSFSTLESPSTPSDTLRAAFEFSSPPRAPSHASSQSLLRTPPQLLPSLEPITVTPRTQRLSAFSTISTPRPSPGSARPTTRQTRNRPPPPPPTSAMVAAQVEGMGRVALSRSLLFSQLGPDSAREAIAAAALDPSTPPTLVFGVGSQGEGSSSSSQAFDAFGHVKTVASSFSLKPRRGGGKIGTHVIDQRLGRVRSWLESDDEEEEEVEEKRQLTWSAAPKEWEQEIEEAERRRLVERRLEPELEIAYVDDEEEEEQAPPVLHQQVRVGGKNIRVLLTTKRKRVEEDGGLEGSERAEGDEASEAVVEEEDSEEAEELPTVVAPPARSAPKTRAALAMQLDRDESRRPNGKGRAVEDIVDCICHQPDDEEQPMIQCDECRVWLHLACLQIPSSKRLPQQWSCFRCTDSDQPELPSAKRVRIQPDEPLETVAGSPSTPTFAHQEPILVASSSSPRPRNNFYRGYAPDMALAPSPKSSPIRRHAAIPRSPVANHLLPIPVTPKLSHDNRADYSPRSPLFYRTGRVRMVSGGFEDSHAVGLQGAWVGGWDGHVFGNSQGYEEHYPMDMEDDFQPKSWHDMTMTPSRTVASSFEWETPGRARAGPSTTATPRTASQTFLSALHNENDSHEGGHQRAPSFAQRLFGSPTHHHRVVPSSTTAPYFPPSSSPLHPKGTRVARQRVPSVPFSFQQPFASASATSALASNPFAAAVGSIARRGSLEYAASASPYRAQQQGSSMARSGSGSLEHAVALDDLLAL</sequence>
<dbReference type="Proteomes" id="UP000193467">
    <property type="component" value="Unassembled WGS sequence"/>
</dbReference>
<keyword evidence="3" id="KW-0862">Zinc</keyword>
<dbReference type="PROSITE" id="PS50016">
    <property type="entry name" value="ZF_PHD_2"/>
    <property type="match status" value="1"/>
</dbReference>
<accession>A0A1Y2EZ04</accession>
<evidence type="ECO:0000259" key="6">
    <source>
        <dbReference type="PROSITE" id="PS50016"/>
    </source>
</evidence>
<feature type="region of interest" description="Disordered" evidence="5">
    <location>
        <begin position="542"/>
        <end position="608"/>
    </location>
</feature>
<reference evidence="7 8" key="1">
    <citation type="submission" date="2016-07" db="EMBL/GenBank/DDBJ databases">
        <title>Pervasive Adenine N6-methylation of Active Genes in Fungi.</title>
        <authorList>
            <consortium name="DOE Joint Genome Institute"/>
            <person name="Mondo S.J."/>
            <person name="Dannebaum R.O."/>
            <person name="Kuo R.C."/>
            <person name="Labutti K."/>
            <person name="Haridas S."/>
            <person name="Kuo A."/>
            <person name="Salamov A."/>
            <person name="Ahrendt S.R."/>
            <person name="Lipzen A."/>
            <person name="Sullivan W."/>
            <person name="Andreopoulos W.B."/>
            <person name="Clum A."/>
            <person name="Lindquist E."/>
            <person name="Daum C."/>
            <person name="Ramamoorthy G.K."/>
            <person name="Gryganskyi A."/>
            <person name="Culley D."/>
            <person name="Magnuson J.K."/>
            <person name="James T.Y."/>
            <person name="O'Malley M.A."/>
            <person name="Stajich J.E."/>
            <person name="Spatafora J.W."/>
            <person name="Visel A."/>
            <person name="Grigoriev I.V."/>
        </authorList>
    </citation>
    <scope>NUCLEOTIDE SEQUENCE [LARGE SCALE GENOMIC DNA]</scope>
    <source>
        <strain evidence="7 8">62-1032</strain>
    </source>
</reference>
<dbReference type="STRING" id="106004.A0A1Y2EZ04"/>
<dbReference type="PANTHER" id="PTHR46201">
    <property type="entry name" value="PHD FINGER PROTEIN MALE MEIOCYTE DEATH 1-RELATED"/>
    <property type="match status" value="1"/>
</dbReference>
<organism evidence="7 8">
    <name type="scientific">Leucosporidium creatinivorum</name>
    <dbReference type="NCBI Taxonomy" id="106004"/>
    <lineage>
        <taxon>Eukaryota</taxon>
        <taxon>Fungi</taxon>
        <taxon>Dikarya</taxon>
        <taxon>Basidiomycota</taxon>
        <taxon>Pucciniomycotina</taxon>
        <taxon>Microbotryomycetes</taxon>
        <taxon>Leucosporidiales</taxon>
        <taxon>Leucosporidium</taxon>
    </lineage>
</organism>
<evidence type="ECO:0000256" key="4">
    <source>
        <dbReference type="PROSITE-ProRule" id="PRU00146"/>
    </source>
</evidence>
<evidence type="ECO:0000256" key="2">
    <source>
        <dbReference type="ARBA" id="ARBA00022771"/>
    </source>
</evidence>
<dbReference type="InterPro" id="IPR013083">
    <property type="entry name" value="Znf_RING/FYVE/PHD"/>
</dbReference>
<feature type="compositionally biased region" description="Low complexity" evidence="5">
    <location>
        <begin position="95"/>
        <end position="124"/>
    </location>
</feature>
<dbReference type="PROSITE" id="PS01359">
    <property type="entry name" value="ZF_PHD_1"/>
    <property type="match status" value="1"/>
</dbReference>
<dbReference type="CDD" id="cd15489">
    <property type="entry name" value="PHD_SF"/>
    <property type="match status" value="1"/>
</dbReference>
<dbReference type="SUPFAM" id="SSF57903">
    <property type="entry name" value="FYVE/PHD zinc finger"/>
    <property type="match status" value="1"/>
</dbReference>
<evidence type="ECO:0000313" key="8">
    <source>
        <dbReference type="Proteomes" id="UP000193467"/>
    </source>
</evidence>
<feature type="region of interest" description="Disordered" evidence="5">
    <location>
        <begin position="228"/>
        <end position="353"/>
    </location>
</feature>
<keyword evidence="8" id="KW-1185">Reference proteome</keyword>
<feature type="compositionally biased region" description="Polar residues" evidence="5">
    <location>
        <begin position="176"/>
        <end position="200"/>
    </location>
</feature>
<dbReference type="GO" id="GO:0008270">
    <property type="term" value="F:zinc ion binding"/>
    <property type="evidence" value="ECO:0007669"/>
    <property type="project" value="UniProtKB-KW"/>
</dbReference>
<evidence type="ECO:0000256" key="1">
    <source>
        <dbReference type="ARBA" id="ARBA00022723"/>
    </source>
</evidence>
<feature type="compositionally biased region" description="Low complexity" evidence="5">
    <location>
        <begin position="1"/>
        <end position="24"/>
    </location>
</feature>
<dbReference type="InterPro" id="IPR011011">
    <property type="entry name" value="Znf_FYVE_PHD"/>
</dbReference>